<dbReference type="InterPro" id="IPR017853">
    <property type="entry name" value="GH"/>
</dbReference>
<dbReference type="InterPro" id="IPR001764">
    <property type="entry name" value="Glyco_hydro_3_N"/>
</dbReference>
<dbReference type="InterPro" id="IPR050226">
    <property type="entry name" value="NagZ_Beta-hexosaminidase"/>
</dbReference>
<keyword evidence="7" id="KW-1185">Reference proteome</keyword>
<dbReference type="PANTHER" id="PTHR30480">
    <property type="entry name" value="BETA-HEXOSAMINIDASE-RELATED"/>
    <property type="match status" value="1"/>
</dbReference>
<name>A0A430AXI2_9ENTE</name>
<dbReference type="OrthoDB" id="9805821at2"/>
<dbReference type="SUPFAM" id="SSF51445">
    <property type="entry name" value="(Trans)glycosidases"/>
    <property type="match status" value="1"/>
</dbReference>
<evidence type="ECO:0000256" key="1">
    <source>
        <dbReference type="ARBA" id="ARBA00005336"/>
    </source>
</evidence>
<dbReference type="Proteomes" id="UP000288028">
    <property type="component" value="Unassembled WGS sequence"/>
</dbReference>
<dbReference type="GeneID" id="95580112"/>
<comment type="caution">
    <text evidence="6">The sequence shown here is derived from an EMBL/GenBank/DDBJ whole genome shotgun (WGS) entry which is preliminary data.</text>
</comment>
<keyword evidence="2" id="KW-0378">Hydrolase</keyword>
<dbReference type="GO" id="GO:0005975">
    <property type="term" value="P:carbohydrate metabolic process"/>
    <property type="evidence" value="ECO:0007669"/>
    <property type="project" value="InterPro"/>
</dbReference>
<evidence type="ECO:0000313" key="6">
    <source>
        <dbReference type="EMBL" id="RSU12759.1"/>
    </source>
</evidence>
<dbReference type="RefSeq" id="WP_126795045.1">
    <property type="nucleotide sequence ID" value="NZ_CP060720.1"/>
</dbReference>
<dbReference type="Gene3D" id="3.20.20.300">
    <property type="entry name" value="Glycoside hydrolase, family 3, N-terminal domain"/>
    <property type="match status" value="1"/>
</dbReference>
<dbReference type="GO" id="GO:0004553">
    <property type="term" value="F:hydrolase activity, hydrolyzing O-glycosyl compounds"/>
    <property type="evidence" value="ECO:0007669"/>
    <property type="project" value="InterPro"/>
</dbReference>
<gene>
    <name evidence="6" type="ORF">CBF28_10555</name>
</gene>
<dbReference type="PANTHER" id="PTHR30480:SF16">
    <property type="entry name" value="GLYCOSIDE HYDROLASE FAMILY 3 DOMAIN PROTEIN"/>
    <property type="match status" value="1"/>
</dbReference>
<evidence type="ECO:0000259" key="5">
    <source>
        <dbReference type="Pfam" id="PF00933"/>
    </source>
</evidence>
<dbReference type="InterPro" id="IPR036962">
    <property type="entry name" value="Glyco_hydro_3_N_sf"/>
</dbReference>
<dbReference type="Pfam" id="PF00933">
    <property type="entry name" value="Glyco_hydro_3"/>
    <property type="match status" value="1"/>
</dbReference>
<evidence type="ECO:0000256" key="3">
    <source>
        <dbReference type="ARBA" id="ARBA00023295"/>
    </source>
</evidence>
<proteinExistence type="inferred from homology"/>
<dbReference type="PROSITE" id="PS00775">
    <property type="entry name" value="GLYCOSYL_HYDROL_F3"/>
    <property type="match status" value="1"/>
</dbReference>
<evidence type="ECO:0000313" key="7">
    <source>
        <dbReference type="Proteomes" id="UP000288028"/>
    </source>
</evidence>
<dbReference type="AlphaFoldDB" id="A0A430AXI2"/>
<evidence type="ECO:0000256" key="2">
    <source>
        <dbReference type="ARBA" id="ARBA00022801"/>
    </source>
</evidence>
<organism evidence="6 7">
    <name type="scientific">Vagococcus carniphilus</name>
    <dbReference type="NCBI Taxonomy" id="218144"/>
    <lineage>
        <taxon>Bacteria</taxon>
        <taxon>Bacillati</taxon>
        <taxon>Bacillota</taxon>
        <taxon>Bacilli</taxon>
        <taxon>Lactobacillales</taxon>
        <taxon>Enterococcaceae</taxon>
        <taxon>Vagococcus</taxon>
    </lineage>
</organism>
<evidence type="ECO:0000256" key="4">
    <source>
        <dbReference type="SAM" id="MobiDB-lite"/>
    </source>
</evidence>
<feature type="region of interest" description="Disordered" evidence="4">
    <location>
        <begin position="29"/>
        <end position="56"/>
    </location>
</feature>
<keyword evidence="3" id="KW-0326">Glycosidase</keyword>
<comment type="similarity">
    <text evidence="1">Belongs to the glycosyl hydrolase 3 family.</text>
</comment>
<dbReference type="GO" id="GO:0009254">
    <property type="term" value="P:peptidoglycan turnover"/>
    <property type="evidence" value="ECO:0007669"/>
    <property type="project" value="TreeGrafter"/>
</dbReference>
<reference evidence="6 7" key="1">
    <citation type="submission" date="2017-05" db="EMBL/GenBank/DDBJ databases">
        <title>Vagococcus spp. assemblies.</title>
        <authorList>
            <person name="Gulvik C.A."/>
        </authorList>
    </citation>
    <scope>NUCLEOTIDE SEQUENCE [LARGE SCALE GENOMIC DNA]</scope>
    <source>
        <strain evidence="6 7">SS1714</strain>
    </source>
</reference>
<protein>
    <submittedName>
        <fullName evidence="6">Beta-hexosaminidase</fullName>
    </submittedName>
</protein>
<feature type="domain" description="Glycoside hydrolase family 3 N-terminal" evidence="5">
    <location>
        <begin position="78"/>
        <end position="390"/>
    </location>
</feature>
<sequence>MSFKTKSFIIGILLISLLGGTLYALSNQKEKPADSKSSQTSSETRVKTKETTIQTESSERRVLSVEEQLKQMIKEMSIDEKVGQLFLVRVPESNALEDIKNFQLGGYLLFGRDMENQTKETLTKKIAEFQEMSQTPFMVASDEEGGTVTRISSNKKIVPDKFESPQSLYKKGGMSLVLKETKRKSDIFKELGIHTGLYPVADVSTDPESFIYDRTIGLDVEGTSNYVVDVVKELKQNEIGSTLKHFPGYGDNRDSHTEIVRDTRSIEEIEKTSLPPFKKGIEAGADSILVSHNIVDAIDSEVPASISPKIHEVLRQELGFDGVIMTDDMDMAGLADFISQEQAALAALKSGNDLILSSTYSTQIPVVKEAVESGDYSEEQLEASVLRVLKWKYELGIIKLEE</sequence>
<dbReference type="EMBL" id="NGKB01000010">
    <property type="protein sequence ID" value="RSU12759.1"/>
    <property type="molecule type" value="Genomic_DNA"/>
</dbReference>
<accession>A0A430AXI2</accession>
<dbReference type="InterPro" id="IPR019800">
    <property type="entry name" value="Glyco_hydro_3_AS"/>
</dbReference>